<evidence type="ECO:0000313" key="1">
    <source>
        <dbReference type="EMBL" id="KAK9816179.1"/>
    </source>
</evidence>
<evidence type="ECO:0000313" key="2">
    <source>
        <dbReference type="Proteomes" id="UP001438707"/>
    </source>
</evidence>
<accession>A0AAW1Q7A9</accession>
<dbReference type="Proteomes" id="UP001438707">
    <property type="component" value="Unassembled WGS sequence"/>
</dbReference>
<gene>
    <name evidence="1" type="ORF">WJX74_003054</name>
</gene>
<dbReference type="EMBL" id="JALJOS010000089">
    <property type="protein sequence ID" value="KAK9816179.1"/>
    <property type="molecule type" value="Genomic_DNA"/>
</dbReference>
<keyword evidence="2" id="KW-1185">Reference proteome</keyword>
<reference evidence="1 2" key="1">
    <citation type="journal article" date="2024" name="Nat. Commun.">
        <title>Phylogenomics reveals the evolutionary origins of lichenization in chlorophyte algae.</title>
        <authorList>
            <person name="Puginier C."/>
            <person name="Libourel C."/>
            <person name="Otte J."/>
            <person name="Skaloud P."/>
            <person name="Haon M."/>
            <person name="Grisel S."/>
            <person name="Petersen M."/>
            <person name="Berrin J.G."/>
            <person name="Delaux P.M."/>
            <person name="Dal Grande F."/>
            <person name="Keller J."/>
        </authorList>
    </citation>
    <scope>NUCLEOTIDE SEQUENCE [LARGE SCALE GENOMIC DNA]</scope>
    <source>
        <strain evidence="1 2">SAG 2145</strain>
    </source>
</reference>
<name>A0AAW1Q7A9_9CHLO</name>
<protein>
    <submittedName>
        <fullName evidence="1">Uncharacterized protein</fullName>
    </submittedName>
</protein>
<dbReference type="AlphaFoldDB" id="A0AAW1Q7A9"/>
<comment type="caution">
    <text evidence="1">The sequence shown here is derived from an EMBL/GenBank/DDBJ whole genome shotgun (WGS) entry which is preliminary data.</text>
</comment>
<proteinExistence type="predicted"/>
<organism evidence="1 2">
    <name type="scientific">Apatococcus lobatus</name>
    <dbReference type="NCBI Taxonomy" id="904363"/>
    <lineage>
        <taxon>Eukaryota</taxon>
        <taxon>Viridiplantae</taxon>
        <taxon>Chlorophyta</taxon>
        <taxon>core chlorophytes</taxon>
        <taxon>Trebouxiophyceae</taxon>
        <taxon>Chlorellales</taxon>
        <taxon>Chlorellaceae</taxon>
        <taxon>Apatococcus</taxon>
    </lineage>
</organism>
<sequence length="222" mass="24664">MVTSRAKPSAPTTPQLLAARDGLAFAYAWAAASRSVNSRELRIQNFTLHQSSQPIRERLLSGLPLVLGHGTMVSITPDHLRKRAPECNFLDSQFVVPYPADCAAFMLSPLSWLYIMLLLDRHSKTPVTGFLVRPLVHHCSTEFQETLLGKSSLHDRLDRVRVAGSAHPGETLYCFCRGQAMAHRQAGSSLEDIQQKLLLASTRLVASYSTPNRHNPKKRKAP</sequence>